<accession>F6EPQ2</accession>
<feature type="chain" id="PRO_5003333700" description="Secretory lipase" evidence="1">
    <location>
        <begin position="38"/>
        <end position="429"/>
    </location>
</feature>
<dbReference type="GO" id="GO:0004806">
    <property type="term" value="F:triacylglycerol lipase activity"/>
    <property type="evidence" value="ECO:0007669"/>
    <property type="project" value="InterPro"/>
</dbReference>
<proteinExistence type="predicted"/>
<keyword evidence="3" id="KW-1185">Reference proteome</keyword>
<dbReference type="Gene3D" id="3.40.50.1820">
    <property type="entry name" value="alpha/beta hydrolase"/>
    <property type="match status" value="1"/>
</dbReference>
<feature type="signal peptide" evidence="1">
    <location>
        <begin position="1"/>
        <end position="37"/>
    </location>
</feature>
<evidence type="ECO:0000313" key="3">
    <source>
        <dbReference type="Proteomes" id="UP000009235"/>
    </source>
</evidence>
<evidence type="ECO:0008006" key="4">
    <source>
        <dbReference type="Google" id="ProtNLM"/>
    </source>
</evidence>
<dbReference type="AlphaFoldDB" id="F6EPQ2"/>
<name>F6EPQ2_HOYSD</name>
<sequence length="429" mass="44263">MGGMTIASRARPAMPWFRRTVAAGTASALILTGGAAAAGALPGANSPVQQQYLSAPILSGIDATDIPSPLPPQGSLIRSSPLDSAVRVPDSGLSYRILYSTLNHRGEPAVSTGTVSVPPGTPPPGGWPAIIWGHGTTGIGDDCAPSTLPSSPSREVAANYPSYWLRQGYAVVATDYAGLGTQGLHAYLNTQAAANSMLDAATAAHGLNLRLSRTAVALGHSQGGAAALAAASAAPTGNGALDFRGAVAVAPAAHTDALRQSVRPSPETLPGNLTAYAFYALAGFRDTYPDLDIDARLTGKGRELLALAERLCSSEMGVAARPYRMSELFAEPLSDIPGFDQALDEYMRLPSNGYSTSLLIVSGLDDDLPPEPAVRLAEEIQESGGHAVSRTYPGATHVSVLEHSLDDVQSFIGALFSPNPERALDAAGF</sequence>
<dbReference type="KEGG" id="asd:AS9A_2082"/>
<evidence type="ECO:0000256" key="1">
    <source>
        <dbReference type="SAM" id="SignalP"/>
    </source>
</evidence>
<dbReference type="Pfam" id="PF03583">
    <property type="entry name" value="LIP"/>
    <property type="match status" value="1"/>
</dbReference>
<evidence type="ECO:0000313" key="2">
    <source>
        <dbReference type="EMBL" id="AEF40531.1"/>
    </source>
</evidence>
<dbReference type="PIRSF" id="PIRSF029171">
    <property type="entry name" value="Esterase_LipA"/>
    <property type="match status" value="1"/>
</dbReference>
<dbReference type="InterPro" id="IPR005152">
    <property type="entry name" value="Lipase_secreted"/>
</dbReference>
<dbReference type="HOGENOM" id="CLU_029538_3_0_11"/>
<reference evidence="2 3" key="1">
    <citation type="journal article" date="2011" name="J. Bacteriol.">
        <title>Complete genome sequence of Amycolicicoccus subflavus DQS3-9A1T, an actinomycete isolated from crude oil-polluted soil.</title>
        <authorList>
            <person name="Cai M."/>
            <person name="Chen W.M."/>
            <person name="Nie Y."/>
            <person name="Chi C.Q."/>
            <person name="Wang Y.N."/>
            <person name="Tang Y.Q."/>
            <person name="Li G.Y."/>
            <person name="Wu X.L."/>
        </authorList>
    </citation>
    <scope>NUCLEOTIDE SEQUENCE [LARGE SCALE GENOMIC DNA]</scope>
    <source>
        <strain evidence="3">DSM 45089 / DQS3-9A1</strain>
    </source>
</reference>
<dbReference type="STRING" id="443218.AS9A_2082"/>
<protein>
    <recommendedName>
        <fullName evidence="4">Secretory lipase</fullName>
    </recommendedName>
</protein>
<dbReference type="InterPro" id="IPR029058">
    <property type="entry name" value="AB_hydrolase_fold"/>
</dbReference>
<dbReference type="GO" id="GO:0016042">
    <property type="term" value="P:lipid catabolic process"/>
    <property type="evidence" value="ECO:0007669"/>
    <property type="project" value="InterPro"/>
</dbReference>
<dbReference type="Proteomes" id="UP000009235">
    <property type="component" value="Chromosome"/>
</dbReference>
<dbReference type="PANTHER" id="PTHR34853">
    <property type="match status" value="1"/>
</dbReference>
<gene>
    <name evidence="2" type="ordered locus">AS9A_2082</name>
</gene>
<dbReference type="Gene3D" id="1.10.260.130">
    <property type="match status" value="1"/>
</dbReference>
<keyword evidence="1" id="KW-0732">Signal</keyword>
<dbReference type="SUPFAM" id="SSF53474">
    <property type="entry name" value="alpha/beta-Hydrolases"/>
    <property type="match status" value="1"/>
</dbReference>
<dbReference type="PANTHER" id="PTHR34853:SF1">
    <property type="entry name" value="LIPASE 5"/>
    <property type="match status" value="1"/>
</dbReference>
<dbReference type="EMBL" id="CP002786">
    <property type="protein sequence ID" value="AEF40531.1"/>
    <property type="molecule type" value="Genomic_DNA"/>
</dbReference>
<dbReference type="eggNOG" id="COG1073">
    <property type="taxonomic scope" value="Bacteria"/>
</dbReference>
<organism evidence="2 3">
    <name type="scientific">Hoyosella subflava (strain DSM 45089 / JCM 17490 / NBRC 109087 / DQS3-9A1)</name>
    <name type="common">Amycolicicoccus subflavus</name>
    <dbReference type="NCBI Taxonomy" id="443218"/>
    <lineage>
        <taxon>Bacteria</taxon>
        <taxon>Bacillati</taxon>
        <taxon>Actinomycetota</taxon>
        <taxon>Actinomycetes</taxon>
        <taxon>Mycobacteriales</taxon>
        <taxon>Hoyosellaceae</taxon>
        <taxon>Hoyosella</taxon>
    </lineage>
</organism>